<dbReference type="Pfam" id="PF18154">
    <property type="entry name" value="pPIWI_RE_REase"/>
    <property type="match status" value="1"/>
</dbReference>
<name>A0A0D7WVA0_9BACL</name>
<gene>
    <name evidence="2" type="ORF">QD47_25580</name>
</gene>
<sequence length="353" mass="41419">MAKEQDMLLSLITGFYKWQGNYGKIPDELYKGMLLFIGQTAPSKAQPPVDLFHLLQILHRPSKEWGVPDLKECYPEDAPLLEEYVGLSPQADEFLNLHISPQDAEQQNMYEILMYCKEEGRQLQQEYALIRTFLSNPQNSIITSFQLSEFAETFTDLQLTNLIKQCYEEITPIIANFRKCPNCGWTLEYRKDRWRCNKEDICHLLADFENLSSFDFGKERVLRQLPGIQRFVLLPGMSELRIAERLIRKGYEVELYPNVDEYDLSVSVNGKRVYLDVKDFRDPRTLANFFNHQTSAYLEKYKGKCLIVVPEYRSLLFASYRERSMALLNETAQEYIEMIMENEIELSLKKVFL</sequence>
<dbReference type="RefSeq" id="WP_044648758.1">
    <property type="nucleotide sequence ID" value="NZ_JTHP01000077.1"/>
</dbReference>
<comment type="caution">
    <text evidence="2">The sequence shown here is derived from an EMBL/GenBank/DDBJ whole genome shotgun (WGS) entry which is preliminary data.</text>
</comment>
<dbReference type="AlphaFoldDB" id="A0A0D7WVA0"/>
<dbReference type="Proteomes" id="UP000032534">
    <property type="component" value="Unassembled WGS sequence"/>
</dbReference>
<dbReference type="InterPro" id="IPR040828">
    <property type="entry name" value="pPIWI_RE_REase"/>
</dbReference>
<dbReference type="PATRIC" id="fig|159743.3.peg.5674"/>
<organism evidence="2 3">
    <name type="scientific">Paenibacillus terrae</name>
    <dbReference type="NCBI Taxonomy" id="159743"/>
    <lineage>
        <taxon>Bacteria</taxon>
        <taxon>Bacillati</taxon>
        <taxon>Bacillota</taxon>
        <taxon>Bacilli</taxon>
        <taxon>Bacillales</taxon>
        <taxon>Paenibacillaceae</taxon>
        <taxon>Paenibacillus</taxon>
    </lineage>
</organism>
<reference evidence="2 3" key="1">
    <citation type="submission" date="2014-11" db="EMBL/GenBank/DDBJ databases">
        <title>Draft Genome Sequences of Paenibacillus polymyxa NRRL B-30509 and Paenibacillus terrae NRRL B-30644, Strains from a Poultry Environment that Produce Tridecaptin A and Paenicidins.</title>
        <authorList>
            <person name="van Belkum M.J."/>
            <person name="Lohans C.T."/>
            <person name="Vederas J.C."/>
        </authorList>
    </citation>
    <scope>NUCLEOTIDE SEQUENCE [LARGE SCALE GENOMIC DNA]</scope>
    <source>
        <strain evidence="2 3">NRRL B-30644</strain>
    </source>
</reference>
<dbReference type="EMBL" id="JTHP01000077">
    <property type="protein sequence ID" value="KJD42904.1"/>
    <property type="molecule type" value="Genomic_DNA"/>
</dbReference>
<feature type="domain" description="REase associating with pPIWI RE" evidence="1">
    <location>
        <begin position="236"/>
        <end position="343"/>
    </location>
</feature>
<evidence type="ECO:0000259" key="1">
    <source>
        <dbReference type="Pfam" id="PF18154"/>
    </source>
</evidence>
<evidence type="ECO:0000313" key="3">
    <source>
        <dbReference type="Proteomes" id="UP000032534"/>
    </source>
</evidence>
<proteinExistence type="predicted"/>
<keyword evidence="3" id="KW-1185">Reference proteome</keyword>
<protein>
    <recommendedName>
        <fullName evidence="1">REase associating with pPIWI RE domain-containing protein</fullName>
    </recommendedName>
</protein>
<evidence type="ECO:0000313" key="2">
    <source>
        <dbReference type="EMBL" id="KJD42904.1"/>
    </source>
</evidence>
<dbReference type="OrthoDB" id="580959at2"/>
<accession>A0A0D7WVA0</accession>